<organism evidence="2 3">
    <name type="scientific">Erysiphe neolycopersici</name>
    <dbReference type="NCBI Taxonomy" id="212602"/>
    <lineage>
        <taxon>Eukaryota</taxon>
        <taxon>Fungi</taxon>
        <taxon>Dikarya</taxon>
        <taxon>Ascomycota</taxon>
        <taxon>Pezizomycotina</taxon>
        <taxon>Leotiomycetes</taxon>
        <taxon>Erysiphales</taxon>
        <taxon>Erysiphaceae</taxon>
        <taxon>Erysiphe</taxon>
    </lineage>
</organism>
<protein>
    <submittedName>
        <fullName evidence="2">Uncharacterized protein</fullName>
    </submittedName>
</protein>
<comment type="caution">
    <text evidence="2">The sequence shown here is derived from an EMBL/GenBank/DDBJ whole genome shotgun (WGS) entry which is preliminary data.</text>
</comment>
<dbReference type="AlphaFoldDB" id="A0A420I8F0"/>
<evidence type="ECO:0000313" key="2">
    <source>
        <dbReference type="EMBL" id="RKF65987.1"/>
    </source>
</evidence>
<evidence type="ECO:0000313" key="3">
    <source>
        <dbReference type="Proteomes" id="UP000286134"/>
    </source>
</evidence>
<evidence type="ECO:0000256" key="1">
    <source>
        <dbReference type="SAM" id="SignalP"/>
    </source>
</evidence>
<sequence length="139" mass="16261">MRISFFSIILNLLLTFSVVSCGRISYNKLLRPTLPYKLIGTKLDFKCHGKLYYSEDLDKAAKEACSDYLTKLSLLNQWSSWLWLRPFFTKLPMYNGKNYEEHKSKGKLLEWPLQLKSPSSGMLYHPLTYLLFLGKLLKL</sequence>
<feature type="chain" id="PRO_5019268164" evidence="1">
    <location>
        <begin position="22"/>
        <end position="139"/>
    </location>
</feature>
<name>A0A420I8F0_9PEZI</name>
<proteinExistence type="predicted"/>
<reference evidence="2 3" key="1">
    <citation type="journal article" date="2018" name="BMC Genomics">
        <title>Comparative genome analyses reveal sequence features reflecting distinct modes of host-adaptation between dicot and monocot powdery mildew.</title>
        <authorList>
            <person name="Wu Y."/>
            <person name="Ma X."/>
            <person name="Pan Z."/>
            <person name="Kale S.D."/>
            <person name="Song Y."/>
            <person name="King H."/>
            <person name="Zhang Q."/>
            <person name="Presley C."/>
            <person name="Deng X."/>
            <person name="Wei C.I."/>
            <person name="Xiao S."/>
        </authorList>
    </citation>
    <scope>NUCLEOTIDE SEQUENCE [LARGE SCALE GENOMIC DNA]</scope>
    <source>
        <strain evidence="2">UMSG2</strain>
    </source>
</reference>
<accession>A0A420I8F0</accession>
<dbReference type="EMBL" id="MCFK01000060">
    <property type="protein sequence ID" value="RKF65987.1"/>
    <property type="molecule type" value="Genomic_DNA"/>
</dbReference>
<dbReference type="PROSITE" id="PS51257">
    <property type="entry name" value="PROKAR_LIPOPROTEIN"/>
    <property type="match status" value="1"/>
</dbReference>
<gene>
    <name evidence="2" type="ORF">OnM2_000036</name>
</gene>
<keyword evidence="3" id="KW-1185">Reference proteome</keyword>
<keyword evidence="1" id="KW-0732">Signal</keyword>
<dbReference type="Proteomes" id="UP000286134">
    <property type="component" value="Unassembled WGS sequence"/>
</dbReference>
<feature type="signal peptide" evidence="1">
    <location>
        <begin position="1"/>
        <end position="21"/>
    </location>
</feature>